<dbReference type="InterPro" id="IPR004101">
    <property type="entry name" value="Mur_ligase_C"/>
</dbReference>
<dbReference type="Gene3D" id="3.40.1190.10">
    <property type="entry name" value="Mur-like, catalytic domain"/>
    <property type="match status" value="1"/>
</dbReference>
<organism evidence="11 12">
    <name type="scientific">Aliikangiella maris</name>
    <dbReference type="NCBI Taxonomy" id="3162458"/>
    <lineage>
        <taxon>Bacteria</taxon>
        <taxon>Pseudomonadati</taxon>
        <taxon>Pseudomonadota</taxon>
        <taxon>Gammaproteobacteria</taxon>
        <taxon>Oceanospirillales</taxon>
        <taxon>Pleioneaceae</taxon>
        <taxon>Aliikangiella</taxon>
    </lineage>
</organism>
<comment type="function">
    <text evidence="7 8">Cell wall formation. Catalyzes the addition of glutamate to the nucleotide precursor UDP-N-acetylmuramoyl-L-alanine (UMA).</text>
</comment>
<evidence type="ECO:0000256" key="5">
    <source>
        <dbReference type="ARBA" id="ARBA00022741"/>
    </source>
</evidence>
<comment type="pathway">
    <text evidence="2 7 8">Cell wall biogenesis; peptidoglycan biosynthesis.</text>
</comment>
<keyword evidence="7 8" id="KW-0131">Cell cycle</keyword>
<gene>
    <name evidence="7 11" type="primary">murD</name>
    <name evidence="11" type="ORF">ABVT43_02750</name>
</gene>
<dbReference type="InterPro" id="IPR005762">
    <property type="entry name" value="MurD"/>
</dbReference>
<accession>A0ABV2BQ13</accession>
<evidence type="ECO:0000259" key="10">
    <source>
        <dbReference type="Pfam" id="PF08245"/>
    </source>
</evidence>
<keyword evidence="12" id="KW-1185">Reference proteome</keyword>
<evidence type="ECO:0000313" key="11">
    <source>
        <dbReference type="EMBL" id="MET1254037.1"/>
    </source>
</evidence>
<keyword evidence="4 7" id="KW-0436">Ligase</keyword>
<dbReference type="SUPFAM" id="SSF53244">
    <property type="entry name" value="MurD-like peptide ligases, peptide-binding domain"/>
    <property type="match status" value="1"/>
</dbReference>
<dbReference type="SUPFAM" id="SSF53623">
    <property type="entry name" value="MurD-like peptide ligases, catalytic domain"/>
    <property type="match status" value="1"/>
</dbReference>
<dbReference type="HAMAP" id="MF_00639">
    <property type="entry name" value="MurD"/>
    <property type="match status" value="1"/>
</dbReference>
<keyword evidence="7 8" id="KW-0961">Cell wall biogenesis/degradation</keyword>
<dbReference type="InterPro" id="IPR036565">
    <property type="entry name" value="Mur-like_cat_sf"/>
</dbReference>
<keyword evidence="7 8" id="KW-0573">Peptidoglycan synthesis</keyword>
<dbReference type="EMBL" id="JBEVCJ010000002">
    <property type="protein sequence ID" value="MET1254037.1"/>
    <property type="molecule type" value="Genomic_DNA"/>
</dbReference>
<comment type="similarity">
    <text evidence="7">Belongs to the MurCDEF family.</text>
</comment>
<dbReference type="Proteomes" id="UP001548189">
    <property type="component" value="Unassembled WGS sequence"/>
</dbReference>
<evidence type="ECO:0000256" key="8">
    <source>
        <dbReference type="RuleBase" id="RU003664"/>
    </source>
</evidence>
<dbReference type="PANTHER" id="PTHR43692">
    <property type="entry name" value="UDP-N-ACETYLMURAMOYLALANINE--D-GLUTAMATE LIGASE"/>
    <property type="match status" value="1"/>
</dbReference>
<evidence type="ECO:0000259" key="9">
    <source>
        <dbReference type="Pfam" id="PF02875"/>
    </source>
</evidence>
<dbReference type="PANTHER" id="PTHR43692:SF1">
    <property type="entry name" value="UDP-N-ACETYLMURAMOYLALANINE--D-GLUTAMATE LIGASE"/>
    <property type="match status" value="1"/>
</dbReference>
<dbReference type="RefSeq" id="WP_353873587.1">
    <property type="nucleotide sequence ID" value="NZ_JBEVCJ010000002.1"/>
</dbReference>
<dbReference type="Pfam" id="PF21799">
    <property type="entry name" value="MurD-like_N"/>
    <property type="match status" value="1"/>
</dbReference>
<dbReference type="NCBIfam" id="TIGR01087">
    <property type="entry name" value="murD"/>
    <property type="match status" value="1"/>
</dbReference>
<keyword evidence="7 8" id="KW-0132">Cell division</keyword>
<evidence type="ECO:0000256" key="2">
    <source>
        <dbReference type="ARBA" id="ARBA00004752"/>
    </source>
</evidence>
<keyword evidence="5 7" id="KW-0547">Nucleotide-binding</keyword>
<sequence>MINNAYQNLTCVFGLGQSGLSAARYFQRIGEAFFVVDTRESPAGANLVNTMNLCQGVILGEIAEHLLMQAKQIILSPGISPKIPLIVSAKNAGVEVFGDVDIFMRQTKGKVIAITGSNGKSTVTDLTCRLLQAGGYRAEIGGNFGIPVLDYLPEDKADIYVLELSSFQLDTTRYIAPDVAVVLNVTEDHMDRYSQFDEYQQSKLRVLPNAKYRLVNLDDKNTWPIDVNIDSSFSLYNKDAKYYLEKDEFPKNESIAYQSESHVVNQFSNLKLCRQGQQLIHSDALAITGKHNWMNILASIALIDGLGIEISEPMLAALKHYRGLAHRFQWAANESQIDWINDSKATNVGATLAAINAVEQQLYSSVILIAGGDAKGADLSELKSVIEEKISVVIVLGKDAALFVSLIKKIPVIQVADMFEAVAQARTLVAQKNSEMKINLNQSTEMKKALVLLSPACASLDMFNNFEHRGEIFCQAIRESV</sequence>
<proteinExistence type="inferred from homology"/>
<comment type="caution">
    <text evidence="11">The sequence shown here is derived from an EMBL/GenBank/DDBJ whole genome shotgun (WGS) entry which is preliminary data.</text>
</comment>
<evidence type="ECO:0000256" key="1">
    <source>
        <dbReference type="ARBA" id="ARBA00004496"/>
    </source>
</evidence>
<evidence type="ECO:0000256" key="6">
    <source>
        <dbReference type="ARBA" id="ARBA00022840"/>
    </source>
</evidence>
<dbReference type="Gene3D" id="3.40.50.720">
    <property type="entry name" value="NAD(P)-binding Rossmann-like Domain"/>
    <property type="match status" value="1"/>
</dbReference>
<name>A0ABV2BQ13_9GAMM</name>
<dbReference type="SUPFAM" id="SSF51984">
    <property type="entry name" value="MurCD N-terminal domain"/>
    <property type="match status" value="1"/>
</dbReference>
<dbReference type="EC" id="6.3.2.9" evidence="7 8"/>
<protein>
    <recommendedName>
        <fullName evidence="7 8">UDP-N-acetylmuramoylalanine--D-glutamate ligase</fullName>
        <ecNumber evidence="7 8">6.3.2.9</ecNumber>
    </recommendedName>
    <alternativeName>
        <fullName evidence="7">D-glutamic acid-adding enzyme</fullName>
    </alternativeName>
    <alternativeName>
        <fullName evidence="7">UDP-N-acetylmuramoyl-L-alanyl-D-glutamate synthetase</fullName>
    </alternativeName>
</protein>
<reference evidence="11 12" key="1">
    <citation type="submission" date="2024-06" db="EMBL/GenBank/DDBJ databases">
        <authorList>
            <person name="Li F."/>
        </authorList>
    </citation>
    <scope>NUCLEOTIDE SEQUENCE [LARGE SCALE GENOMIC DNA]</scope>
    <source>
        <strain evidence="11 12">GXAS 311</strain>
    </source>
</reference>
<dbReference type="Pfam" id="PF02875">
    <property type="entry name" value="Mur_ligase_C"/>
    <property type="match status" value="1"/>
</dbReference>
<evidence type="ECO:0000256" key="4">
    <source>
        <dbReference type="ARBA" id="ARBA00022598"/>
    </source>
</evidence>
<feature type="binding site" evidence="7">
    <location>
        <begin position="116"/>
        <end position="122"/>
    </location>
    <ligand>
        <name>ATP</name>
        <dbReference type="ChEBI" id="CHEBI:30616"/>
    </ligand>
</feature>
<keyword evidence="3 7" id="KW-0963">Cytoplasm</keyword>
<keyword evidence="6 7" id="KW-0067">ATP-binding</keyword>
<evidence type="ECO:0000313" key="12">
    <source>
        <dbReference type="Proteomes" id="UP001548189"/>
    </source>
</evidence>
<dbReference type="InterPro" id="IPR036615">
    <property type="entry name" value="Mur_ligase_C_dom_sf"/>
</dbReference>
<comment type="catalytic activity">
    <reaction evidence="7 8">
        <text>UDP-N-acetyl-alpha-D-muramoyl-L-alanine + D-glutamate + ATP = UDP-N-acetyl-alpha-D-muramoyl-L-alanyl-D-glutamate + ADP + phosphate + H(+)</text>
        <dbReference type="Rhea" id="RHEA:16429"/>
        <dbReference type="ChEBI" id="CHEBI:15378"/>
        <dbReference type="ChEBI" id="CHEBI:29986"/>
        <dbReference type="ChEBI" id="CHEBI:30616"/>
        <dbReference type="ChEBI" id="CHEBI:43474"/>
        <dbReference type="ChEBI" id="CHEBI:83898"/>
        <dbReference type="ChEBI" id="CHEBI:83900"/>
        <dbReference type="ChEBI" id="CHEBI:456216"/>
        <dbReference type="EC" id="6.3.2.9"/>
    </reaction>
</comment>
<feature type="domain" description="Mur ligase central" evidence="10">
    <location>
        <begin position="114"/>
        <end position="302"/>
    </location>
</feature>
<feature type="domain" description="Mur ligase C-terminal" evidence="9">
    <location>
        <begin position="326"/>
        <end position="432"/>
    </location>
</feature>
<dbReference type="Pfam" id="PF08245">
    <property type="entry name" value="Mur_ligase_M"/>
    <property type="match status" value="1"/>
</dbReference>
<dbReference type="InterPro" id="IPR013221">
    <property type="entry name" value="Mur_ligase_cen"/>
</dbReference>
<evidence type="ECO:0000256" key="3">
    <source>
        <dbReference type="ARBA" id="ARBA00022490"/>
    </source>
</evidence>
<dbReference type="Gene3D" id="3.90.190.20">
    <property type="entry name" value="Mur ligase, C-terminal domain"/>
    <property type="match status" value="1"/>
</dbReference>
<keyword evidence="7 8" id="KW-0133">Cell shape</keyword>
<evidence type="ECO:0000256" key="7">
    <source>
        <dbReference type="HAMAP-Rule" id="MF_00639"/>
    </source>
</evidence>
<dbReference type="GO" id="GO:0008764">
    <property type="term" value="F:UDP-N-acetylmuramoylalanine-D-glutamate ligase activity"/>
    <property type="evidence" value="ECO:0007669"/>
    <property type="project" value="UniProtKB-EC"/>
</dbReference>
<comment type="subcellular location">
    <subcellularLocation>
        <location evidence="1 7 8">Cytoplasm</location>
    </subcellularLocation>
</comment>